<comment type="caution">
    <text evidence="1">The sequence shown here is derived from an EMBL/GenBank/DDBJ whole genome shotgun (WGS) entry which is preliminary data.</text>
</comment>
<evidence type="ECO:0000313" key="2">
    <source>
        <dbReference type="Proteomes" id="UP001055879"/>
    </source>
</evidence>
<proteinExistence type="predicted"/>
<organism evidence="1 2">
    <name type="scientific">Arctium lappa</name>
    <name type="common">Greater burdock</name>
    <name type="synonym">Lappa major</name>
    <dbReference type="NCBI Taxonomy" id="4217"/>
    <lineage>
        <taxon>Eukaryota</taxon>
        <taxon>Viridiplantae</taxon>
        <taxon>Streptophyta</taxon>
        <taxon>Embryophyta</taxon>
        <taxon>Tracheophyta</taxon>
        <taxon>Spermatophyta</taxon>
        <taxon>Magnoliopsida</taxon>
        <taxon>eudicotyledons</taxon>
        <taxon>Gunneridae</taxon>
        <taxon>Pentapetalae</taxon>
        <taxon>asterids</taxon>
        <taxon>campanulids</taxon>
        <taxon>Asterales</taxon>
        <taxon>Asteraceae</taxon>
        <taxon>Carduoideae</taxon>
        <taxon>Cardueae</taxon>
        <taxon>Arctiinae</taxon>
        <taxon>Arctium</taxon>
    </lineage>
</organism>
<gene>
    <name evidence="1" type="ORF">L6452_36437</name>
</gene>
<keyword evidence="2" id="KW-1185">Reference proteome</keyword>
<name>A0ACB8Y8K8_ARCLA</name>
<dbReference type="Proteomes" id="UP001055879">
    <property type="component" value="Linkage Group LG13"/>
</dbReference>
<evidence type="ECO:0000313" key="1">
    <source>
        <dbReference type="EMBL" id="KAI3681635.1"/>
    </source>
</evidence>
<accession>A0ACB8Y8K8</accession>
<reference evidence="2" key="1">
    <citation type="journal article" date="2022" name="Mol. Ecol. Resour.">
        <title>The genomes of chicory, endive, great burdock and yacon provide insights into Asteraceae palaeo-polyploidization history and plant inulin production.</title>
        <authorList>
            <person name="Fan W."/>
            <person name="Wang S."/>
            <person name="Wang H."/>
            <person name="Wang A."/>
            <person name="Jiang F."/>
            <person name="Liu H."/>
            <person name="Zhao H."/>
            <person name="Xu D."/>
            <person name="Zhang Y."/>
        </authorList>
    </citation>
    <scope>NUCLEOTIDE SEQUENCE [LARGE SCALE GENOMIC DNA]</scope>
    <source>
        <strain evidence="2">cv. Niubang</strain>
    </source>
</reference>
<dbReference type="EMBL" id="CM042059">
    <property type="protein sequence ID" value="KAI3681635.1"/>
    <property type="molecule type" value="Genomic_DNA"/>
</dbReference>
<sequence>MFNFTVPDLFDHFPLFSYLRGGCMFLMRLTPSLTMVVVAAALVEELFVDSDILGAMAAIGREIIEDSFILCATSAAEDLVFINLLHSMEVLNAMKFLNLL</sequence>
<reference evidence="1 2" key="2">
    <citation type="journal article" date="2022" name="Mol. Ecol. Resour.">
        <title>The genomes of chicory, endive, great burdock and yacon provide insights into Asteraceae paleo-polyploidization history and plant inulin production.</title>
        <authorList>
            <person name="Fan W."/>
            <person name="Wang S."/>
            <person name="Wang H."/>
            <person name="Wang A."/>
            <person name="Jiang F."/>
            <person name="Liu H."/>
            <person name="Zhao H."/>
            <person name="Xu D."/>
            <person name="Zhang Y."/>
        </authorList>
    </citation>
    <scope>NUCLEOTIDE SEQUENCE [LARGE SCALE GENOMIC DNA]</scope>
    <source>
        <strain evidence="2">cv. Niubang</strain>
    </source>
</reference>
<protein>
    <submittedName>
        <fullName evidence="1">Uncharacterized protein</fullName>
    </submittedName>
</protein>